<evidence type="ECO:0000313" key="8">
    <source>
        <dbReference type="Proteomes" id="UP001142055"/>
    </source>
</evidence>
<comment type="function">
    <text evidence="6">Probably involved in the biogenesis of the COX complex.</text>
</comment>
<dbReference type="GO" id="GO:0005743">
    <property type="term" value="C:mitochondrial inner membrane"/>
    <property type="evidence" value="ECO:0007669"/>
    <property type="project" value="UniProtKB-SubCell"/>
</dbReference>
<evidence type="ECO:0000256" key="2">
    <source>
        <dbReference type="ARBA" id="ARBA00007165"/>
    </source>
</evidence>
<evidence type="ECO:0000313" key="7">
    <source>
        <dbReference type="EMBL" id="KAJ6223807.1"/>
    </source>
</evidence>
<keyword evidence="6" id="KW-0496">Mitochondrion</keyword>
<evidence type="ECO:0000256" key="6">
    <source>
        <dbReference type="RuleBase" id="RU363076"/>
    </source>
</evidence>
<dbReference type="PROSITE" id="PS50895">
    <property type="entry name" value="SURF1"/>
    <property type="match status" value="1"/>
</dbReference>
<keyword evidence="6" id="KW-0999">Mitochondrion inner membrane</keyword>
<evidence type="ECO:0000256" key="5">
    <source>
        <dbReference type="ARBA" id="ARBA00023136"/>
    </source>
</evidence>
<proteinExistence type="inferred from homology"/>
<evidence type="ECO:0000256" key="1">
    <source>
        <dbReference type="ARBA" id="ARBA00004370"/>
    </source>
</evidence>
<comment type="subcellular location">
    <subcellularLocation>
        <location evidence="1">Membrane</location>
    </subcellularLocation>
    <subcellularLocation>
        <location evidence="6">Mitochondrion inner membrane</location>
        <topology evidence="6">Multi-pass membrane protein</topology>
    </subcellularLocation>
</comment>
<protein>
    <recommendedName>
        <fullName evidence="6">SURF1-like protein</fullName>
    </recommendedName>
</protein>
<dbReference type="PANTHER" id="PTHR23427">
    <property type="entry name" value="SURFEIT LOCUS PROTEIN"/>
    <property type="match status" value="1"/>
</dbReference>
<keyword evidence="5" id="KW-0472">Membrane</keyword>
<keyword evidence="3" id="KW-0812">Transmembrane</keyword>
<sequence>MEFEPVPLPESDEEIRLLENKRVILRGHFDHSSEILVGPCQNLNAKKVDFMGEVWPIGYHLFTPFTLSDSGRRILVNRGYVSNLLKDPSRRMLGQVEDEITFNAIVELQSNINTVQRLVSHSLKNDWIYDNVFKRIDMELFSRKLNIDPIAIFVADKESTLRNGPIGGQIQSSYDSELLSAAFPVVS</sequence>
<evidence type="ECO:0000256" key="4">
    <source>
        <dbReference type="ARBA" id="ARBA00022989"/>
    </source>
</evidence>
<comment type="similarity">
    <text evidence="2 6">Belongs to the SURF1 family.</text>
</comment>
<reference evidence="7" key="1">
    <citation type="submission" date="2022-12" db="EMBL/GenBank/DDBJ databases">
        <title>Genome assemblies of Blomia tropicalis.</title>
        <authorList>
            <person name="Cui Y."/>
        </authorList>
    </citation>
    <scope>NUCLEOTIDE SEQUENCE</scope>
    <source>
        <tissue evidence="7">Adult mites</tissue>
    </source>
</reference>
<dbReference type="InterPro" id="IPR045214">
    <property type="entry name" value="Surf1/Surf4"/>
</dbReference>
<dbReference type="EMBL" id="JAPWDV010000001">
    <property type="protein sequence ID" value="KAJ6223807.1"/>
    <property type="molecule type" value="Genomic_DNA"/>
</dbReference>
<name>A0A9Q0MDW1_BLOTA</name>
<keyword evidence="4" id="KW-1133">Transmembrane helix</keyword>
<evidence type="ECO:0000256" key="3">
    <source>
        <dbReference type="ARBA" id="ARBA00022692"/>
    </source>
</evidence>
<organism evidence="7 8">
    <name type="scientific">Blomia tropicalis</name>
    <name type="common">Mite</name>
    <dbReference type="NCBI Taxonomy" id="40697"/>
    <lineage>
        <taxon>Eukaryota</taxon>
        <taxon>Metazoa</taxon>
        <taxon>Ecdysozoa</taxon>
        <taxon>Arthropoda</taxon>
        <taxon>Chelicerata</taxon>
        <taxon>Arachnida</taxon>
        <taxon>Acari</taxon>
        <taxon>Acariformes</taxon>
        <taxon>Sarcoptiformes</taxon>
        <taxon>Astigmata</taxon>
        <taxon>Glycyphagoidea</taxon>
        <taxon>Echimyopodidae</taxon>
        <taxon>Blomia</taxon>
    </lineage>
</organism>
<accession>A0A9Q0MDW1</accession>
<dbReference type="PANTHER" id="PTHR23427:SF2">
    <property type="entry name" value="SURFEIT LOCUS PROTEIN 1"/>
    <property type="match status" value="1"/>
</dbReference>
<dbReference type="Proteomes" id="UP001142055">
    <property type="component" value="Chromosome 1"/>
</dbReference>
<dbReference type="AlphaFoldDB" id="A0A9Q0MDW1"/>
<dbReference type="InterPro" id="IPR002994">
    <property type="entry name" value="Surf1/Shy1"/>
</dbReference>
<dbReference type="OrthoDB" id="10040024at2759"/>
<keyword evidence="8" id="KW-1185">Reference proteome</keyword>
<comment type="caution">
    <text evidence="7">The sequence shown here is derived from an EMBL/GenBank/DDBJ whole genome shotgun (WGS) entry which is preliminary data.</text>
</comment>
<dbReference type="CDD" id="cd06662">
    <property type="entry name" value="SURF1"/>
    <property type="match status" value="1"/>
</dbReference>
<gene>
    <name evidence="7" type="ORF">RDWZM_002352</name>
</gene>
<dbReference type="Pfam" id="PF02104">
    <property type="entry name" value="SURF1"/>
    <property type="match status" value="1"/>
</dbReference>